<dbReference type="GO" id="GO:0003746">
    <property type="term" value="F:translation elongation factor activity"/>
    <property type="evidence" value="ECO:0007669"/>
    <property type="project" value="UniProtKB-KW"/>
</dbReference>
<proteinExistence type="inferred from homology"/>
<evidence type="ECO:0000313" key="8">
    <source>
        <dbReference type="Proteomes" id="UP001416393"/>
    </source>
</evidence>
<dbReference type="NCBIfam" id="TIGR00116">
    <property type="entry name" value="tsf"/>
    <property type="match status" value="1"/>
</dbReference>
<dbReference type="PANTHER" id="PTHR11741">
    <property type="entry name" value="ELONGATION FACTOR TS"/>
    <property type="match status" value="1"/>
</dbReference>
<keyword evidence="4 5" id="KW-0648">Protein biosynthesis</keyword>
<sequence>MESTVKITAAEVNKLRQATGAGMMDCKKALVEAEGNFDKAIEVLRKKGQKVAANRADRESSEGAAIAKVNADNTVGVAIVLGCETDFVGKNENFIALADQLADLAFTVNTKEELLAADFGGMTVADKLIEQTGVIGEKLDINAFEKLEAPYVGSYVHINKIAALVGLTANVKNAETLSKDVAMQIASMGATTLSYKDFDPAYIASELEARIAVIEKDNEEFARLGKTLKNVPQYISMAQLTPEVLAKAEETAKAELKAEGKPEQIWDRILPGKLERFISDNTTLDQEQCLLDQNFIKDDKINVAKYVASYGDVAIAGFKRVALG</sequence>
<dbReference type="Gene3D" id="1.10.8.10">
    <property type="entry name" value="DNA helicase RuvA subunit, C-terminal domain"/>
    <property type="match status" value="1"/>
</dbReference>
<comment type="caution">
    <text evidence="7">The sequence shown here is derived from an EMBL/GenBank/DDBJ whole genome shotgun (WGS) entry which is preliminary data.</text>
</comment>
<keyword evidence="5" id="KW-0963">Cytoplasm</keyword>
<dbReference type="InterPro" id="IPR036402">
    <property type="entry name" value="EF-Ts_dimer_sf"/>
</dbReference>
<dbReference type="HAMAP" id="MF_00050">
    <property type="entry name" value="EF_Ts"/>
    <property type="match status" value="1"/>
</dbReference>
<comment type="similarity">
    <text evidence="1 5">Belongs to the EF-Ts family.</text>
</comment>
<evidence type="ECO:0000256" key="5">
    <source>
        <dbReference type="HAMAP-Rule" id="MF_00050"/>
    </source>
</evidence>
<keyword evidence="3 5" id="KW-0251">Elongation factor</keyword>
<evidence type="ECO:0000256" key="3">
    <source>
        <dbReference type="ARBA" id="ARBA00022768"/>
    </source>
</evidence>
<dbReference type="CDD" id="cd14275">
    <property type="entry name" value="UBA_EF-Ts"/>
    <property type="match status" value="1"/>
</dbReference>
<comment type="function">
    <text evidence="5">Associates with the EF-Tu.GDP complex and induces the exchange of GDP to GTP. It remains bound to the aminoacyl-tRNA.EF-Tu.GTP complex up to the GTP hydrolysis stage on the ribosome.</text>
</comment>
<evidence type="ECO:0000313" key="7">
    <source>
        <dbReference type="EMBL" id="MEN3323507.1"/>
    </source>
</evidence>
<feature type="domain" description="Translation elongation factor EFTs/EF1B dimerisation" evidence="6">
    <location>
        <begin position="232"/>
        <end position="324"/>
    </location>
</feature>
<dbReference type="Pfam" id="PF00889">
    <property type="entry name" value="EF_TS"/>
    <property type="match status" value="2"/>
</dbReference>
<feature type="domain" description="Translation elongation factor EFTs/EF1B dimerisation" evidence="6">
    <location>
        <begin position="77"/>
        <end position="212"/>
    </location>
</feature>
<dbReference type="InterPro" id="IPR009060">
    <property type="entry name" value="UBA-like_sf"/>
</dbReference>
<gene>
    <name evidence="5 7" type="primary">tsf</name>
    <name evidence="7" type="ORF">VP395_07190</name>
</gene>
<dbReference type="InterPro" id="IPR018101">
    <property type="entry name" value="Transl_elong_Ts_CS"/>
</dbReference>
<dbReference type="PANTHER" id="PTHR11741:SF0">
    <property type="entry name" value="ELONGATION FACTOR TS, MITOCHONDRIAL"/>
    <property type="match status" value="1"/>
</dbReference>
<dbReference type="EMBL" id="JAZHYP010000003">
    <property type="protein sequence ID" value="MEN3323507.1"/>
    <property type="molecule type" value="Genomic_DNA"/>
</dbReference>
<dbReference type="RefSeq" id="WP_346241099.1">
    <property type="nucleotide sequence ID" value="NZ_JAZHYP010000003.1"/>
</dbReference>
<dbReference type="InterPro" id="IPR014039">
    <property type="entry name" value="Transl_elong_EFTs/EF1B_dimer"/>
</dbReference>
<keyword evidence="8" id="KW-1185">Reference proteome</keyword>
<dbReference type="PROSITE" id="PS01126">
    <property type="entry name" value="EF_TS_1"/>
    <property type="match status" value="1"/>
</dbReference>
<dbReference type="SUPFAM" id="SSF46934">
    <property type="entry name" value="UBA-like"/>
    <property type="match status" value="1"/>
</dbReference>
<name>A0ABV0ABF8_9FLAO</name>
<accession>A0ABV0ABF8</accession>
<reference evidence="7 8" key="1">
    <citation type="submission" date="2024-01" db="EMBL/GenBank/DDBJ databases">
        <title>Mariniflexile litorale sp. nov., isolated from the shallow sediments of the Sea of Japan.</title>
        <authorList>
            <person name="Romanenko L."/>
            <person name="Bystritskaya E."/>
            <person name="Isaeva M."/>
        </authorList>
    </citation>
    <scope>NUCLEOTIDE SEQUENCE [LARGE SCALE GENOMIC DNA]</scope>
    <source>
        <strain evidence="7 8">KCTC 32427</strain>
    </source>
</reference>
<evidence type="ECO:0000256" key="2">
    <source>
        <dbReference type="ARBA" id="ARBA00016956"/>
    </source>
</evidence>
<evidence type="ECO:0000259" key="6">
    <source>
        <dbReference type="Pfam" id="PF00889"/>
    </source>
</evidence>
<evidence type="ECO:0000256" key="4">
    <source>
        <dbReference type="ARBA" id="ARBA00022917"/>
    </source>
</evidence>
<feature type="region of interest" description="Involved in Mg(2+) ion dislocation from EF-Tu" evidence="5">
    <location>
        <begin position="85"/>
        <end position="88"/>
    </location>
</feature>
<dbReference type="Gene3D" id="1.10.286.20">
    <property type="match status" value="1"/>
</dbReference>
<dbReference type="InterPro" id="IPR001816">
    <property type="entry name" value="Transl_elong_EFTs/EF1B"/>
</dbReference>
<evidence type="ECO:0000256" key="1">
    <source>
        <dbReference type="ARBA" id="ARBA00005532"/>
    </source>
</evidence>
<dbReference type="SUPFAM" id="SSF54713">
    <property type="entry name" value="Elongation factor Ts (EF-Ts), dimerisation domain"/>
    <property type="match status" value="2"/>
</dbReference>
<dbReference type="Gene3D" id="3.30.479.20">
    <property type="entry name" value="Elongation factor Ts, dimerisation domain"/>
    <property type="match status" value="2"/>
</dbReference>
<dbReference type="Proteomes" id="UP001416393">
    <property type="component" value="Unassembled WGS sequence"/>
</dbReference>
<protein>
    <recommendedName>
        <fullName evidence="2 5">Elongation factor Ts</fullName>
        <shortName evidence="5">EF-Ts</shortName>
    </recommendedName>
</protein>
<organism evidence="7 8">
    <name type="scientific">Mariniflexile soesokkakense</name>
    <dbReference type="NCBI Taxonomy" id="1343160"/>
    <lineage>
        <taxon>Bacteria</taxon>
        <taxon>Pseudomonadati</taxon>
        <taxon>Bacteroidota</taxon>
        <taxon>Flavobacteriia</taxon>
        <taxon>Flavobacteriales</taxon>
        <taxon>Flavobacteriaceae</taxon>
        <taxon>Mariniflexile</taxon>
    </lineage>
</organism>
<comment type="subcellular location">
    <subcellularLocation>
        <location evidence="5">Cytoplasm</location>
    </subcellularLocation>
</comment>